<dbReference type="Proteomes" id="UP000485058">
    <property type="component" value="Unassembled WGS sequence"/>
</dbReference>
<organism evidence="2 3">
    <name type="scientific">Haematococcus lacustris</name>
    <name type="common">Green alga</name>
    <name type="synonym">Haematococcus pluvialis</name>
    <dbReference type="NCBI Taxonomy" id="44745"/>
    <lineage>
        <taxon>Eukaryota</taxon>
        <taxon>Viridiplantae</taxon>
        <taxon>Chlorophyta</taxon>
        <taxon>core chlorophytes</taxon>
        <taxon>Chlorophyceae</taxon>
        <taxon>CS clade</taxon>
        <taxon>Chlamydomonadales</taxon>
        <taxon>Haematococcaceae</taxon>
        <taxon>Haematococcus</taxon>
    </lineage>
</organism>
<feature type="compositionally biased region" description="Basic and acidic residues" evidence="1">
    <location>
        <begin position="17"/>
        <end position="32"/>
    </location>
</feature>
<feature type="region of interest" description="Disordered" evidence="1">
    <location>
        <begin position="1"/>
        <end position="32"/>
    </location>
</feature>
<dbReference type="EMBL" id="BLLF01000433">
    <property type="protein sequence ID" value="GFH11761.1"/>
    <property type="molecule type" value="Genomic_DNA"/>
</dbReference>
<evidence type="ECO:0000313" key="2">
    <source>
        <dbReference type="EMBL" id="GFH11761.1"/>
    </source>
</evidence>
<reference evidence="2 3" key="1">
    <citation type="submission" date="2020-02" db="EMBL/GenBank/DDBJ databases">
        <title>Draft genome sequence of Haematococcus lacustris strain NIES-144.</title>
        <authorList>
            <person name="Morimoto D."/>
            <person name="Nakagawa S."/>
            <person name="Yoshida T."/>
            <person name="Sawayama S."/>
        </authorList>
    </citation>
    <scope>NUCLEOTIDE SEQUENCE [LARGE SCALE GENOMIC DNA]</scope>
    <source>
        <strain evidence="2 3">NIES-144</strain>
    </source>
</reference>
<sequence length="51" mass="6142">PASQSPAQRHPSPARPSEQDVYDRRRKRLESEAVQREAQILEFQRQHWQEM</sequence>
<gene>
    <name evidence="2" type="ORF">HaLaN_07316</name>
</gene>
<protein>
    <submittedName>
        <fullName evidence="2">Uncharacterized protein</fullName>
    </submittedName>
</protein>
<name>A0A699YQA7_HAELA</name>
<comment type="caution">
    <text evidence="2">The sequence shown here is derived from an EMBL/GenBank/DDBJ whole genome shotgun (WGS) entry which is preliminary data.</text>
</comment>
<evidence type="ECO:0000313" key="3">
    <source>
        <dbReference type="Proteomes" id="UP000485058"/>
    </source>
</evidence>
<dbReference type="AlphaFoldDB" id="A0A699YQA7"/>
<keyword evidence="3" id="KW-1185">Reference proteome</keyword>
<evidence type="ECO:0000256" key="1">
    <source>
        <dbReference type="SAM" id="MobiDB-lite"/>
    </source>
</evidence>
<feature type="non-terminal residue" evidence="2">
    <location>
        <position position="51"/>
    </location>
</feature>
<feature type="non-terminal residue" evidence="2">
    <location>
        <position position="1"/>
    </location>
</feature>
<proteinExistence type="predicted"/>
<accession>A0A699YQA7</accession>